<dbReference type="CDD" id="cd12288">
    <property type="entry name" value="RRM_La_like_plant"/>
    <property type="match status" value="1"/>
</dbReference>
<dbReference type="eggNOG" id="KOG1855">
    <property type="taxonomic scope" value="Eukaryota"/>
</dbReference>
<feature type="domain" description="HTH La-type RNA-binding" evidence="9">
    <location>
        <begin position="140"/>
        <end position="231"/>
    </location>
</feature>
<name>A0A1D6HQM9_MAIZE</name>
<protein>
    <submittedName>
        <fullName evidence="10">La-related protein 6C</fullName>
    </submittedName>
</protein>
<evidence type="ECO:0000313" key="12">
    <source>
        <dbReference type="Proteomes" id="UP000007305"/>
    </source>
</evidence>
<dbReference type="OrthoDB" id="435402at2759"/>
<dbReference type="GO" id="GO:0006396">
    <property type="term" value="P:RNA processing"/>
    <property type="evidence" value="ECO:0007669"/>
    <property type="project" value="InterPro"/>
</dbReference>
<keyword evidence="3" id="KW-0805">Transcription regulation</keyword>
<reference evidence="10 12" key="1">
    <citation type="submission" date="2015-12" db="EMBL/GenBank/DDBJ databases">
        <title>Update maize B73 reference genome by single molecule sequencing technologies.</title>
        <authorList>
            <consortium name="Maize Genome Sequencing Project"/>
            <person name="Ware D."/>
        </authorList>
    </citation>
    <scope>NUCLEOTIDE SEQUENCE [LARGE SCALE GENOMIC DNA]</scope>
    <source>
        <strain evidence="12">cv. B73</strain>
        <tissue evidence="10">Seedling</tissue>
    </source>
</reference>
<dbReference type="ExpressionAtlas" id="A0A1D6HQM9">
    <property type="expression patterns" value="baseline and differential"/>
</dbReference>
<evidence type="ECO:0000256" key="7">
    <source>
        <dbReference type="SAM" id="MobiDB-lite"/>
    </source>
</evidence>
<keyword evidence="13" id="KW-1267">Proteomics identification</keyword>
<sequence>MAQAQPQAQATSEVVVKCATKAMTNDKDRAAIASASAAASQGSVGSGAATPFKFNVHAPEFVPMSPAAASPMASPMSAPAGGYYSPFMQMQPGLAPADWSFFHEHEPVFFMPDLAHAKFGAATATAAGAAGSNSAQAKGAATTTDVAQKIVKQVEYQFSDINLVANEFLLKIMNKDTEGYVPLSVIASWKKIKSLGATNQMLVKALRTSTKLNVSDDGKKVRRRQAFTEKHKEELQSRMIIAENLPEDSSRNSLEKIFGVVGSVKNIKICHPQEPNTARASKSDTLVSNKMHALVEYETSQQAEKAVEKLNDERNWRKGLRVRTVLRRSPKSVTRLKRADLDHFVASDDDSPHSSSDSPTADCSSPAEAAAAHAHVYHQQQQEEQQNGGNCKHKGSWARGRAGTATKLHITAPQSPQSAPAGMAGGHFDPTSPRPSSSSQKQCPSSPGSRQLPASASASSHKCPFSPRQAQHHPPQGPRMPDGTRGFTMGRGKPTSPPAAAAVLV</sequence>
<dbReference type="SUPFAM" id="SSF54928">
    <property type="entry name" value="RNA-binding domain, RBD"/>
    <property type="match status" value="1"/>
</dbReference>
<evidence type="ECO:0000313" key="10">
    <source>
        <dbReference type="EMBL" id="ONM50883.1"/>
    </source>
</evidence>
<dbReference type="InterPro" id="IPR036388">
    <property type="entry name" value="WH-like_DNA-bd_sf"/>
</dbReference>
<evidence type="ECO:0000259" key="9">
    <source>
        <dbReference type="PROSITE" id="PS50961"/>
    </source>
</evidence>
<dbReference type="SUPFAM" id="SSF46785">
    <property type="entry name" value="Winged helix' DNA-binding domain"/>
    <property type="match status" value="1"/>
</dbReference>
<dbReference type="PROSITE" id="PS50961">
    <property type="entry name" value="HTH_LA"/>
    <property type="match status" value="1"/>
</dbReference>
<keyword evidence="5" id="KW-0539">Nucleus</keyword>
<evidence type="ECO:0000313" key="11">
    <source>
        <dbReference type="EnsemblPlants" id="Zm00001eb298140_P001"/>
    </source>
</evidence>
<dbReference type="Gene3D" id="1.10.10.10">
    <property type="entry name" value="Winged helix-like DNA-binding domain superfamily/Winged helix DNA-binding domain"/>
    <property type="match status" value="1"/>
</dbReference>
<dbReference type="PRINTS" id="PR00302">
    <property type="entry name" value="LUPUSLA"/>
</dbReference>
<feature type="domain" description="RRM" evidence="8">
    <location>
        <begin position="238"/>
        <end position="329"/>
    </location>
</feature>
<dbReference type="CDD" id="cd08033">
    <property type="entry name" value="LARP_6"/>
    <property type="match status" value="1"/>
</dbReference>
<dbReference type="Gene3D" id="3.30.70.330">
    <property type="match status" value="1"/>
</dbReference>
<organism evidence="10">
    <name type="scientific">Zea mays</name>
    <name type="common">Maize</name>
    <dbReference type="NCBI Taxonomy" id="4577"/>
    <lineage>
        <taxon>Eukaryota</taxon>
        <taxon>Viridiplantae</taxon>
        <taxon>Streptophyta</taxon>
        <taxon>Embryophyta</taxon>
        <taxon>Tracheophyta</taxon>
        <taxon>Spermatophyta</taxon>
        <taxon>Magnoliopsida</taxon>
        <taxon>Liliopsida</taxon>
        <taxon>Poales</taxon>
        <taxon>Poaceae</taxon>
        <taxon>PACMAD clade</taxon>
        <taxon>Panicoideae</taxon>
        <taxon>Andropogonodae</taxon>
        <taxon>Andropogoneae</taxon>
        <taxon>Tripsacinae</taxon>
        <taxon>Zea</taxon>
    </lineage>
</organism>
<dbReference type="InterPro" id="IPR035979">
    <property type="entry name" value="RBD_domain_sf"/>
</dbReference>
<dbReference type="Pfam" id="PF05383">
    <property type="entry name" value="La"/>
    <property type="match status" value="1"/>
</dbReference>
<feature type="region of interest" description="Disordered" evidence="7">
    <location>
        <begin position="344"/>
        <end position="505"/>
    </location>
</feature>
<dbReference type="RefSeq" id="NP_001354979.1">
    <property type="nucleotide sequence ID" value="NM_001368050.1"/>
</dbReference>
<dbReference type="SMR" id="A0A1D6HQM9"/>
<dbReference type="EMBL" id="CM007650">
    <property type="protein sequence ID" value="ONM50883.1"/>
    <property type="molecule type" value="Genomic_DNA"/>
</dbReference>
<reference evidence="11" key="2">
    <citation type="submission" date="2019-07" db="EMBL/GenBank/DDBJ databases">
        <authorList>
            <person name="Seetharam A."/>
            <person name="Woodhouse M."/>
            <person name="Cannon E."/>
        </authorList>
    </citation>
    <scope>NUCLEOTIDE SEQUENCE [LARGE SCALE GENOMIC DNA]</scope>
    <source>
        <strain evidence="11">cv. B73</strain>
    </source>
</reference>
<dbReference type="GO" id="GO:0005634">
    <property type="term" value="C:nucleus"/>
    <property type="evidence" value="ECO:0007669"/>
    <property type="project" value="UniProtKB-SubCell"/>
</dbReference>
<dbReference type="InterPro" id="IPR036390">
    <property type="entry name" value="WH_DNA-bd_sf"/>
</dbReference>
<evidence type="ECO:0000256" key="6">
    <source>
        <dbReference type="PROSITE-ProRule" id="PRU00332"/>
    </source>
</evidence>
<dbReference type="SMART" id="SM00360">
    <property type="entry name" value="RRM"/>
    <property type="match status" value="1"/>
</dbReference>
<dbReference type="GeneID" id="113939972"/>
<accession>A0A1D6HQM9</accession>
<dbReference type="InterPro" id="IPR000504">
    <property type="entry name" value="RRM_dom"/>
</dbReference>
<dbReference type="GO" id="GO:0003723">
    <property type="term" value="F:RNA binding"/>
    <property type="evidence" value="ECO:0000318"/>
    <property type="project" value="GO_Central"/>
</dbReference>
<dbReference type="Gramene" id="Zm00001eb298140_T001">
    <property type="protein sequence ID" value="Zm00001eb298140_P001"/>
    <property type="gene ID" value="Zm00001eb298140"/>
</dbReference>
<dbReference type="InterPro" id="IPR012677">
    <property type="entry name" value="Nucleotide-bd_a/b_plait_sf"/>
</dbReference>
<dbReference type="Proteomes" id="UP000007305">
    <property type="component" value="Chromosome 7"/>
</dbReference>
<keyword evidence="4" id="KW-0804">Transcription</keyword>
<proteinExistence type="evidence at protein level"/>
<dbReference type="PROSITE" id="PS50102">
    <property type="entry name" value="RRM"/>
    <property type="match status" value="1"/>
</dbReference>
<dbReference type="Pfam" id="PF00076">
    <property type="entry name" value="RRM_1"/>
    <property type="match status" value="1"/>
</dbReference>
<dbReference type="PANTHER" id="PTHR22792:SF62">
    <property type="entry name" value="LA-RELATED PROTEIN 7"/>
    <property type="match status" value="1"/>
</dbReference>
<dbReference type="KEGG" id="zma:113939972"/>
<dbReference type="InterPro" id="IPR002344">
    <property type="entry name" value="Lupus_La"/>
</dbReference>
<evidence type="ECO:0007829" key="13">
    <source>
        <dbReference type="PeptideAtlas" id="A0A1D6HQM9"/>
    </source>
</evidence>
<keyword evidence="2 6" id="KW-0694">RNA-binding</keyword>
<dbReference type="InterPro" id="IPR045180">
    <property type="entry name" value="La_dom_prot"/>
</dbReference>
<evidence type="ECO:0000256" key="5">
    <source>
        <dbReference type="ARBA" id="ARBA00023242"/>
    </source>
</evidence>
<dbReference type="PANTHER" id="PTHR22792">
    <property type="entry name" value="LUPUS LA PROTEIN-RELATED"/>
    <property type="match status" value="1"/>
</dbReference>
<dbReference type="EnsemblPlants" id="Zm00001eb298140_T001">
    <property type="protein sequence ID" value="Zm00001eb298140_P001"/>
    <property type="gene ID" value="Zm00001eb298140"/>
</dbReference>
<reference evidence="11" key="3">
    <citation type="submission" date="2021-05" db="UniProtKB">
        <authorList>
            <consortium name="EnsemblPlants"/>
        </authorList>
    </citation>
    <scope>IDENTIFICATION</scope>
    <source>
        <strain evidence="11">cv. B73</strain>
    </source>
</reference>
<evidence type="ECO:0000259" key="8">
    <source>
        <dbReference type="PROSITE" id="PS50102"/>
    </source>
</evidence>
<dbReference type="AlphaFoldDB" id="A0A1D6HQM9"/>
<evidence type="ECO:0000256" key="1">
    <source>
        <dbReference type="ARBA" id="ARBA00004123"/>
    </source>
</evidence>
<keyword evidence="12" id="KW-1185">Reference proteome</keyword>
<dbReference type="SMART" id="SM00715">
    <property type="entry name" value="LA"/>
    <property type="match status" value="1"/>
</dbReference>
<evidence type="ECO:0000256" key="2">
    <source>
        <dbReference type="ARBA" id="ARBA00022884"/>
    </source>
</evidence>
<evidence type="ECO:0000256" key="4">
    <source>
        <dbReference type="ARBA" id="ARBA00023163"/>
    </source>
</evidence>
<dbReference type="GO" id="GO:1990904">
    <property type="term" value="C:ribonucleoprotein complex"/>
    <property type="evidence" value="ECO:0007669"/>
    <property type="project" value="InterPro"/>
</dbReference>
<gene>
    <name evidence="11" type="primary">LOC113939972</name>
    <name evidence="10" type="ORF">ZEAMMB73_Zm00001d018613</name>
</gene>
<dbReference type="STRING" id="4577.A0A1D6HQM9"/>
<dbReference type="PaxDb" id="4577-GRMZM2G323499_P01"/>
<dbReference type="IntAct" id="A0A1D6HQM9">
    <property type="interactions" value="8"/>
</dbReference>
<feature type="compositionally biased region" description="Low complexity" evidence="7">
    <location>
        <begin position="430"/>
        <end position="449"/>
    </location>
</feature>
<feature type="compositionally biased region" description="Low complexity" evidence="7">
    <location>
        <begin position="353"/>
        <end position="386"/>
    </location>
</feature>
<dbReference type="InterPro" id="IPR034878">
    <property type="entry name" value="La-rel_plant_RRM"/>
</dbReference>
<dbReference type="FunCoup" id="A0A1D6HQM9">
    <property type="interactions" value="117"/>
</dbReference>
<comment type="subcellular location">
    <subcellularLocation>
        <location evidence="1">Nucleus</location>
    </subcellularLocation>
</comment>
<evidence type="ECO:0000256" key="3">
    <source>
        <dbReference type="ARBA" id="ARBA00023015"/>
    </source>
</evidence>
<dbReference type="InterPro" id="IPR006630">
    <property type="entry name" value="La_HTH"/>
</dbReference>